<keyword evidence="4" id="KW-0904">Protein phosphatase</keyword>
<evidence type="ECO:0000256" key="1">
    <source>
        <dbReference type="ARBA" id="ARBA00001936"/>
    </source>
</evidence>
<accession>A0A0N4ZQJ0</accession>
<keyword evidence="11" id="KW-1185">Reference proteome</keyword>
<comment type="cofactor">
    <cofactor evidence="1">
        <name>Mn(2+)</name>
        <dbReference type="ChEBI" id="CHEBI:29035"/>
    </cofactor>
</comment>
<feature type="domain" description="Serine/threonine specific protein phosphatases" evidence="10">
    <location>
        <begin position="290"/>
        <end position="295"/>
    </location>
</feature>
<comment type="similarity">
    <text evidence="8">Belongs to the PPP phosphatase family.</text>
</comment>
<dbReference type="WBParaSite" id="PTRK_0001078700.1">
    <property type="protein sequence ID" value="PTRK_0001078700.1"/>
    <property type="gene ID" value="PTRK_0001078700"/>
</dbReference>
<dbReference type="InterPro" id="IPR006186">
    <property type="entry name" value="Ser/Thr-sp_prot-phosphatase"/>
</dbReference>
<dbReference type="Proteomes" id="UP000038045">
    <property type="component" value="Unplaced"/>
</dbReference>
<evidence type="ECO:0000256" key="4">
    <source>
        <dbReference type="ARBA" id="ARBA00022912"/>
    </source>
</evidence>
<feature type="chain" id="PRO_5005892094" description="Serine/threonine-protein phosphatase" evidence="9">
    <location>
        <begin position="22"/>
        <end position="507"/>
    </location>
</feature>
<keyword evidence="5" id="KW-0464">Manganese</keyword>
<dbReference type="Gene3D" id="3.60.21.10">
    <property type="match status" value="1"/>
</dbReference>
<dbReference type="GO" id="GO:0005737">
    <property type="term" value="C:cytoplasm"/>
    <property type="evidence" value="ECO:0007669"/>
    <property type="project" value="TreeGrafter"/>
</dbReference>
<dbReference type="InterPro" id="IPR050341">
    <property type="entry name" value="PP1_catalytic_subunit"/>
</dbReference>
<dbReference type="InterPro" id="IPR029052">
    <property type="entry name" value="Metallo-depent_PP-like"/>
</dbReference>
<dbReference type="InterPro" id="IPR004843">
    <property type="entry name" value="Calcineurin-like_PHP"/>
</dbReference>
<name>A0A0N4ZQJ0_PARTI</name>
<evidence type="ECO:0000256" key="9">
    <source>
        <dbReference type="SAM" id="SignalP"/>
    </source>
</evidence>
<organism evidence="11 12">
    <name type="scientific">Parastrongyloides trichosuri</name>
    <name type="common">Possum-specific nematode worm</name>
    <dbReference type="NCBI Taxonomy" id="131310"/>
    <lineage>
        <taxon>Eukaryota</taxon>
        <taxon>Metazoa</taxon>
        <taxon>Ecdysozoa</taxon>
        <taxon>Nematoda</taxon>
        <taxon>Chromadorea</taxon>
        <taxon>Rhabditida</taxon>
        <taxon>Tylenchina</taxon>
        <taxon>Panagrolaimomorpha</taxon>
        <taxon>Strongyloidoidea</taxon>
        <taxon>Strongyloididae</taxon>
        <taxon>Parastrongyloides</taxon>
    </lineage>
</organism>
<evidence type="ECO:0000256" key="7">
    <source>
        <dbReference type="ARBA" id="ARBA00048336"/>
    </source>
</evidence>
<dbReference type="PRINTS" id="PR00114">
    <property type="entry name" value="STPHPHTASE"/>
</dbReference>
<dbReference type="GO" id="GO:0046872">
    <property type="term" value="F:metal ion binding"/>
    <property type="evidence" value="ECO:0007669"/>
    <property type="project" value="UniProtKB-KW"/>
</dbReference>
<dbReference type="SUPFAM" id="SSF56300">
    <property type="entry name" value="Metallo-dependent phosphatases"/>
    <property type="match status" value="1"/>
</dbReference>
<dbReference type="EC" id="3.1.3.16" evidence="8"/>
<dbReference type="AlphaFoldDB" id="A0A0N4ZQJ0"/>
<evidence type="ECO:0000256" key="3">
    <source>
        <dbReference type="ARBA" id="ARBA00022801"/>
    </source>
</evidence>
<keyword evidence="3 8" id="KW-0378">Hydrolase</keyword>
<comment type="catalytic activity">
    <reaction evidence="6">
        <text>O-phospho-L-seryl-[protein] + H2O = L-seryl-[protein] + phosphate</text>
        <dbReference type="Rhea" id="RHEA:20629"/>
        <dbReference type="Rhea" id="RHEA-COMP:9863"/>
        <dbReference type="Rhea" id="RHEA-COMP:11604"/>
        <dbReference type="ChEBI" id="CHEBI:15377"/>
        <dbReference type="ChEBI" id="CHEBI:29999"/>
        <dbReference type="ChEBI" id="CHEBI:43474"/>
        <dbReference type="ChEBI" id="CHEBI:83421"/>
        <dbReference type="EC" id="3.1.3.16"/>
    </reaction>
</comment>
<dbReference type="SMART" id="SM00156">
    <property type="entry name" value="PP2Ac"/>
    <property type="match status" value="1"/>
</dbReference>
<evidence type="ECO:0000256" key="2">
    <source>
        <dbReference type="ARBA" id="ARBA00022723"/>
    </source>
</evidence>
<dbReference type="GO" id="GO:0005634">
    <property type="term" value="C:nucleus"/>
    <property type="evidence" value="ECO:0007669"/>
    <property type="project" value="TreeGrafter"/>
</dbReference>
<dbReference type="PROSITE" id="PS00125">
    <property type="entry name" value="SER_THR_PHOSPHATASE"/>
    <property type="match status" value="1"/>
</dbReference>
<evidence type="ECO:0000256" key="5">
    <source>
        <dbReference type="ARBA" id="ARBA00023211"/>
    </source>
</evidence>
<dbReference type="CDD" id="cd00144">
    <property type="entry name" value="MPP_PPP_family"/>
    <property type="match status" value="1"/>
</dbReference>
<dbReference type="PANTHER" id="PTHR11668:SF300">
    <property type="entry name" value="SERINE_THREONINE-PROTEIN PHOSPHATASE"/>
    <property type="match status" value="1"/>
</dbReference>
<dbReference type="Pfam" id="PF00149">
    <property type="entry name" value="Metallophos"/>
    <property type="match status" value="1"/>
</dbReference>
<dbReference type="GO" id="GO:0004722">
    <property type="term" value="F:protein serine/threonine phosphatase activity"/>
    <property type="evidence" value="ECO:0007669"/>
    <property type="project" value="UniProtKB-EC"/>
</dbReference>
<evidence type="ECO:0000313" key="12">
    <source>
        <dbReference type="WBParaSite" id="PTRK_0001078700.1"/>
    </source>
</evidence>
<proteinExistence type="inferred from homology"/>
<keyword evidence="2" id="KW-0479">Metal-binding</keyword>
<evidence type="ECO:0000259" key="10">
    <source>
        <dbReference type="PROSITE" id="PS00125"/>
    </source>
</evidence>
<evidence type="ECO:0000256" key="6">
    <source>
        <dbReference type="ARBA" id="ARBA00047761"/>
    </source>
</evidence>
<sequence>MFNFNIIYVIIICLPCIIISCVKKQARKVSSTNKGKSTKNVSTTSGLFLFNQTTEKTIINRFIYVLSVGIKFVDCVGCSKNIPKKMIALPVSLDNSLHSNNIKLKRENKKLHINCYLTNEEINNLLNEFKAAKGKKLDTIDILPVKPILGNIYVYRTDDDVTGVQDKKIISTKEINGNNSIEDTLLANVIKNGPKPFEYSFEDLSTILTKATDIVSKEPTLIECGIPCVFYGDIHGQYSDLFRWFQINGWPSKCKSVFLGDYVDRGIYGVEVIALLCLLKIEFPDNIYLIRGNHEEEKLNKSYDFYHEVLLKFGNKEGEKMYRLFNTFFTYLPLAGLVGKRILCMHGGISPKLTSLDAIRTIKRPIQCFFNDTLECDLVWSDPVTYKKGPDYAPNYRRDAYNGVGQLFSNNAVENICNSLNIDMIIRAHQVPLKGINVHAEGKIITVFSAAGYQGDNAFNINWGASLSLDKQGIITINKIRVTRKCRMNRIKVITARNEYKKHVLMR</sequence>
<feature type="signal peptide" evidence="9">
    <location>
        <begin position="1"/>
        <end position="21"/>
    </location>
</feature>
<comment type="catalytic activity">
    <reaction evidence="7 8">
        <text>O-phospho-L-threonyl-[protein] + H2O = L-threonyl-[protein] + phosphate</text>
        <dbReference type="Rhea" id="RHEA:47004"/>
        <dbReference type="Rhea" id="RHEA-COMP:11060"/>
        <dbReference type="Rhea" id="RHEA-COMP:11605"/>
        <dbReference type="ChEBI" id="CHEBI:15377"/>
        <dbReference type="ChEBI" id="CHEBI:30013"/>
        <dbReference type="ChEBI" id="CHEBI:43474"/>
        <dbReference type="ChEBI" id="CHEBI:61977"/>
        <dbReference type="EC" id="3.1.3.16"/>
    </reaction>
</comment>
<evidence type="ECO:0000256" key="8">
    <source>
        <dbReference type="RuleBase" id="RU004273"/>
    </source>
</evidence>
<dbReference type="PANTHER" id="PTHR11668">
    <property type="entry name" value="SERINE/THREONINE PROTEIN PHOSPHATASE"/>
    <property type="match status" value="1"/>
</dbReference>
<protein>
    <recommendedName>
        <fullName evidence="8">Serine/threonine-protein phosphatase</fullName>
        <ecNumber evidence="8">3.1.3.16</ecNumber>
    </recommendedName>
</protein>
<dbReference type="STRING" id="131310.A0A0N4ZQJ0"/>
<keyword evidence="9" id="KW-0732">Signal</keyword>
<evidence type="ECO:0000313" key="11">
    <source>
        <dbReference type="Proteomes" id="UP000038045"/>
    </source>
</evidence>
<reference evidence="12" key="1">
    <citation type="submission" date="2017-02" db="UniProtKB">
        <authorList>
            <consortium name="WormBaseParasite"/>
        </authorList>
    </citation>
    <scope>IDENTIFICATION</scope>
</reference>